<feature type="domain" description="Origin recognition complex subunit 2 RecA-like" evidence="7">
    <location>
        <begin position="265"/>
        <end position="438"/>
    </location>
</feature>
<feature type="compositionally biased region" description="Basic and acidic residues" evidence="6">
    <location>
        <begin position="73"/>
        <end position="88"/>
    </location>
</feature>
<dbReference type="Pfam" id="PF04084">
    <property type="entry name" value="RecA-like_ORC2"/>
    <property type="match status" value="1"/>
</dbReference>
<comment type="similarity">
    <text evidence="2 5">Belongs to the ORC2 family.</text>
</comment>
<evidence type="ECO:0000256" key="1">
    <source>
        <dbReference type="ARBA" id="ARBA00004123"/>
    </source>
</evidence>
<dbReference type="RefSeq" id="XP_049182764.1">
    <property type="nucleotide sequence ID" value="XM_049324403.1"/>
</dbReference>
<dbReference type="GO" id="GO:0005664">
    <property type="term" value="C:nuclear origin of replication recognition complex"/>
    <property type="evidence" value="ECO:0007669"/>
    <property type="project" value="UniProtKB-UniRule"/>
</dbReference>
<comment type="subcellular location">
    <subcellularLocation>
        <location evidence="1 5">Nucleus</location>
    </subcellularLocation>
</comment>
<feature type="compositionally biased region" description="Polar residues" evidence="6">
    <location>
        <begin position="104"/>
        <end position="118"/>
    </location>
</feature>
<evidence type="ECO:0000256" key="4">
    <source>
        <dbReference type="ARBA" id="ARBA00023242"/>
    </source>
</evidence>
<dbReference type="GO" id="GO:0006260">
    <property type="term" value="P:DNA replication"/>
    <property type="evidence" value="ECO:0007669"/>
    <property type="project" value="UniProtKB-UniRule"/>
</dbReference>
<evidence type="ECO:0000256" key="2">
    <source>
        <dbReference type="ARBA" id="ARBA00007421"/>
    </source>
</evidence>
<evidence type="ECO:0000256" key="5">
    <source>
        <dbReference type="RuleBase" id="RU368084"/>
    </source>
</evidence>
<dbReference type="InterPro" id="IPR007220">
    <property type="entry name" value="ORC2"/>
</dbReference>
<gene>
    <name evidence="9" type="ORF">KGF56_000312</name>
</gene>
<feature type="region of interest" description="Disordered" evidence="6">
    <location>
        <begin position="1"/>
        <end position="48"/>
    </location>
</feature>
<evidence type="ECO:0000313" key="9">
    <source>
        <dbReference type="EMBL" id="KAI3407019.2"/>
    </source>
</evidence>
<feature type="region of interest" description="Disordered" evidence="6">
    <location>
        <begin position="73"/>
        <end position="134"/>
    </location>
</feature>
<dbReference type="PANTHER" id="PTHR14052:SF0">
    <property type="entry name" value="ORIGIN RECOGNITION COMPLEX SUBUNIT 2"/>
    <property type="match status" value="1"/>
</dbReference>
<comment type="function">
    <text evidence="5">Component of the origin recognition complex (ORC) that binds origins of replication. DNA-binding is ATP-dependent. ORC is required to assemble the pre-replication complex necessary to initiate DNA replication.</text>
</comment>
<dbReference type="AlphaFoldDB" id="A0AAI9T228"/>
<sequence length="578" mass="65442">MKFRFSTVKTPTGRSGLKSPDKRKTSGISGIRSCANKSIEASIGQNYGSDVELEIDETEKLRLDLDLDSDLESDRKRATTSAKRKETTEMSDLGSDSSGEEYQETGTPSRINKPSLNQEELRKPAMASRKKRSPSIQVQNIFNSFAGQILQSATTNDPIISGIDNIVPTIHEPHIFDPLPIPKINSNGNIDDPEFLQTYMNGEDPSKINNERLVDERAFSLEGPEGYFEQQHARFRINANSLIAPKLTRDEFNKAVQQNEITKISSLLPHKYLYHQWCFELSQGFNINFYGVGSKLSIINDFAENYFGIWWTENTEDPLPKVFVVNGYNPNVDFKTIVLEIANVLVKDNTATKLPKHVSDTVPFLVDYMAKEPITPRLLLIVHNIDGESLRSDKTQGLFSQLAAIPQILAITSTDHINAPLLWDSSKSKNLNLIWHDLTTYAPYIAELSFKDILNLGKSKKFVGSLGAKFVLRSLTENHRNLYRLLLEGQLIRMKPIADTRGSGLKGVVKFALELRLLYSLCLDEFIVSNEVTFRTFLKEYLDHKMCQLVKDSSGLELLFVPFTYSEMETLYKEEFET</sequence>
<dbReference type="InterPro" id="IPR056772">
    <property type="entry name" value="RecA-like_ORC2"/>
</dbReference>
<dbReference type="GeneID" id="73377929"/>
<proteinExistence type="inferred from homology"/>
<keyword evidence="3 5" id="KW-0235">DNA replication</keyword>
<dbReference type="Pfam" id="PF24882">
    <property type="entry name" value="WHD_ORC2"/>
    <property type="match status" value="1"/>
</dbReference>
<comment type="caution">
    <text evidence="9">The sequence shown here is derived from an EMBL/GenBank/DDBJ whole genome shotgun (WGS) entry which is preliminary data.</text>
</comment>
<keyword evidence="10" id="KW-1185">Reference proteome</keyword>
<reference evidence="9" key="1">
    <citation type="journal article" date="2022" name="DNA Res.">
        <title>Genome analysis of five recently described species of the CUG-Ser clade uncovers Candida theae as a new hybrid lineage with pathogenic potential in the Candida parapsilosis species complex.</title>
        <authorList>
            <person name="Mixao V."/>
            <person name="Del Olmo V."/>
            <person name="Hegedusova E."/>
            <person name="Saus E."/>
            <person name="Pryszcz L."/>
            <person name="Cillingova A."/>
            <person name="Nosek J."/>
            <person name="Gabaldon T."/>
        </authorList>
    </citation>
    <scope>NUCLEOTIDE SEQUENCE</scope>
    <source>
        <strain evidence="9">CBS 10844</strain>
    </source>
</reference>
<dbReference type="InterPro" id="IPR056773">
    <property type="entry name" value="WHD_ORC2"/>
</dbReference>
<dbReference type="GO" id="GO:0003688">
    <property type="term" value="F:DNA replication origin binding"/>
    <property type="evidence" value="ECO:0007669"/>
    <property type="project" value="UniProtKB-UniRule"/>
</dbReference>
<dbReference type="EMBL" id="JAHUZD010000019">
    <property type="protein sequence ID" value="KAI3407019.2"/>
    <property type="molecule type" value="Genomic_DNA"/>
</dbReference>
<protein>
    <recommendedName>
        <fullName evidence="5">Origin recognition complex subunit 2</fullName>
    </recommendedName>
</protein>
<name>A0AAI9T228_9ASCO</name>
<dbReference type="Proteomes" id="UP001202479">
    <property type="component" value="Unassembled WGS sequence"/>
</dbReference>
<evidence type="ECO:0000256" key="3">
    <source>
        <dbReference type="ARBA" id="ARBA00022705"/>
    </source>
</evidence>
<dbReference type="PANTHER" id="PTHR14052">
    <property type="entry name" value="ORIGIN RECOGNITION COMPLEX SUBUNIT 2"/>
    <property type="match status" value="1"/>
</dbReference>
<evidence type="ECO:0000313" key="10">
    <source>
        <dbReference type="Proteomes" id="UP001202479"/>
    </source>
</evidence>
<organism evidence="9 10">
    <name type="scientific">Candida oxycetoniae</name>
    <dbReference type="NCBI Taxonomy" id="497107"/>
    <lineage>
        <taxon>Eukaryota</taxon>
        <taxon>Fungi</taxon>
        <taxon>Dikarya</taxon>
        <taxon>Ascomycota</taxon>
        <taxon>Saccharomycotina</taxon>
        <taxon>Pichiomycetes</taxon>
        <taxon>Debaryomycetaceae</taxon>
        <taxon>Candida/Lodderomyces clade</taxon>
        <taxon>Candida</taxon>
    </lineage>
</organism>
<accession>A0AAI9T228</accession>
<evidence type="ECO:0000259" key="7">
    <source>
        <dbReference type="Pfam" id="PF04084"/>
    </source>
</evidence>
<comment type="subunit">
    <text evidence="5">Component of the origin recognition complex (ORC).</text>
</comment>
<feature type="domain" description="Origin recognition complex subunit 2 winged-helix" evidence="8">
    <location>
        <begin position="509"/>
        <end position="567"/>
    </location>
</feature>
<evidence type="ECO:0000259" key="8">
    <source>
        <dbReference type="Pfam" id="PF24882"/>
    </source>
</evidence>
<keyword evidence="4 5" id="KW-0539">Nucleus</keyword>
<evidence type="ECO:0000256" key="6">
    <source>
        <dbReference type="SAM" id="MobiDB-lite"/>
    </source>
</evidence>